<dbReference type="Proteomes" id="UP000004199">
    <property type="component" value="Unassembled WGS sequence"/>
</dbReference>
<dbReference type="PATRIC" id="fig|766140.3.peg.38"/>
<proteinExistence type="predicted"/>
<evidence type="ECO:0000313" key="1">
    <source>
        <dbReference type="EMBL" id="EIQ52809.1"/>
    </source>
</evidence>
<comment type="caution">
    <text evidence="1">The sequence shown here is derived from an EMBL/GenBank/DDBJ whole genome shotgun (WGS) entry which is preliminary data.</text>
</comment>
<organism evidence="1 2">
    <name type="scientific">Shigella boydii 4444-74</name>
    <dbReference type="NCBI Taxonomy" id="766140"/>
    <lineage>
        <taxon>Bacteria</taxon>
        <taxon>Pseudomonadati</taxon>
        <taxon>Pseudomonadota</taxon>
        <taxon>Gammaproteobacteria</taxon>
        <taxon>Enterobacterales</taxon>
        <taxon>Enterobacteriaceae</taxon>
        <taxon>Shigella</taxon>
    </lineage>
</organism>
<protein>
    <submittedName>
        <fullName evidence="1">Uncharacterized protein</fullName>
    </submittedName>
</protein>
<sequence length="38" mass="4500">MADHLTQVTWYLLDQVDVRLSEFFNLINGNGWQSMDEI</sequence>
<accession>I6F967</accession>
<reference evidence="1 2" key="1">
    <citation type="submission" date="2012-03" db="EMBL/GenBank/DDBJ databases">
        <authorList>
            <person name="Rasko D."/>
            <person name="Redman J."/>
            <person name="Daugherty S.C."/>
            <person name="Tallon L."/>
            <person name="Sadzewicz L."/>
            <person name="Jones K."/>
            <person name="Santana-Cruz I."/>
            <person name="Liu X."/>
        </authorList>
    </citation>
    <scope>NUCLEOTIDE SEQUENCE [LARGE SCALE GENOMIC DNA]</scope>
    <source>
        <strain evidence="1 2">4444-74</strain>
    </source>
</reference>
<gene>
    <name evidence="1" type="ORF">SB444474_5370</name>
</gene>
<evidence type="ECO:0000313" key="2">
    <source>
        <dbReference type="Proteomes" id="UP000004199"/>
    </source>
</evidence>
<dbReference type="AlphaFoldDB" id="I6F967"/>
<dbReference type="EMBL" id="AKNB01000024">
    <property type="protein sequence ID" value="EIQ52809.1"/>
    <property type="molecule type" value="Genomic_DNA"/>
</dbReference>
<name>I6F967_SHIBO</name>